<gene>
    <name evidence="2" type="ORF">PAXINDRAFT_156979</name>
</gene>
<feature type="region of interest" description="Disordered" evidence="1">
    <location>
        <begin position="97"/>
        <end position="154"/>
    </location>
</feature>
<proteinExistence type="predicted"/>
<dbReference type="EMBL" id="KN819365">
    <property type="protein sequence ID" value="KIJ12382.1"/>
    <property type="molecule type" value="Genomic_DNA"/>
</dbReference>
<feature type="compositionally biased region" description="Basic and acidic residues" evidence="1">
    <location>
        <begin position="141"/>
        <end position="154"/>
    </location>
</feature>
<name>A0A0C9TXP3_PAXIN</name>
<dbReference type="AlphaFoldDB" id="A0A0C9TXP3"/>
<dbReference type="InterPro" id="IPR027417">
    <property type="entry name" value="P-loop_NTPase"/>
</dbReference>
<sequence>MAPKSLSIWMQRAGRAGRSPLLQARAILLVQPTVFQEKNKTKKDPDKAGLTEYVKAVDEPLRTWIETKECRREIADEYFNSGVKRKCDCCNNCLARDTPPPHPTTPPNRPSSRASGAASSPSKTPRRNGKRPMLPGTAPDDEPKGPATRRNEKLKGAKSVLVQWRYETWQTYCSQAPYGPQGLMPDDILHRIASNARLVTPNDLKGTGWGPSRVVRHGIALLQVLREYDQQFDEARDVEKVERAEAKKRETAERRAAQQVAARADREQAKALKQSQPKPPRASRSKKPPVLAGSTTQNVDYPHAVLMTPQPERTTISNSSFENRPITPNPAYSMMSPHLPPSYMVPYPTPPSSTITPPSYAQMSLFGDPYNAAQPSLSTVISQPPARR</sequence>
<feature type="compositionally biased region" description="Pro residues" evidence="1">
    <location>
        <begin position="98"/>
        <end position="109"/>
    </location>
</feature>
<evidence type="ECO:0000313" key="2">
    <source>
        <dbReference type="EMBL" id="KIJ12382.1"/>
    </source>
</evidence>
<feature type="region of interest" description="Disordered" evidence="1">
    <location>
        <begin position="245"/>
        <end position="297"/>
    </location>
</feature>
<dbReference type="Proteomes" id="UP000053647">
    <property type="component" value="Unassembled WGS sequence"/>
</dbReference>
<dbReference type="OrthoDB" id="3008623at2759"/>
<reference evidence="2 3" key="1">
    <citation type="submission" date="2014-06" db="EMBL/GenBank/DDBJ databases">
        <authorList>
            <consortium name="DOE Joint Genome Institute"/>
            <person name="Kuo A."/>
            <person name="Kohler A."/>
            <person name="Nagy L.G."/>
            <person name="Floudas D."/>
            <person name="Copeland A."/>
            <person name="Barry K.W."/>
            <person name="Cichocki N."/>
            <person name="Veneault-Fourrey C."/>
            <person name="LaButti K."/>
            <person name="Lindquist E.A."/>
            <person name="Lipzen A."/>
            <person name="Lundell T."/>
            <person name="Morin E."/>
            <person name="Murat C."/>
            <person name="Sun H."/>
            <person name="Tunlid A."/>
            <person name="Henrissat B."/>
            <person name="Grigoriev I.V."/>
            <person name="Hibbett D.S."/>
            <person name="Martin F."/>
            <person name="Nordberg H.P."/>
            <person name="Cantor M.N."/>
            <person name="Hua S.X."/>
        </authorList>
    </citation>
    <scope>NUCLEOTIDE SEQUENCE [LARGE SCALE GENOMIC DNA]</scope>
    <source>
        <strain evidence="2 3">ATCC 200175</strain>
    </source>
</reference>
<protein>
    <submittedName>
        <fullName evidence="2">Uncharacterized protein</fullName>
    </submittedName>
</protein>
<evidence type="ECO:0000313" key="3">
    <source>
        <dbReference type="Proteomes" id="UP000053647"/>
    </source>
</evidence>
<feature type="compositionally biased region" description="Low complexity" evidence="1">
    <location>
        <begin position="110"/>
        <end position="122"/>
    </location>
</feature>
<reference evidence="3" key="2">
    <citation type="submission" date="2015-01" db="EMBL/GenBank/DDBJ databases">
        <title>Evolutionary Origins and Diversification of the Mycorrhizal Mutualists.</title>
        <authorList>
            <consortium name="DOE Joint Genome Institute"/>
            <consortium name="Mycorrhizal Genomics Consortium"/>
            <person name="Kohler A."/>
            <person name="Kuo A."/>
            <person name="Nagy L.G."/>
            <person name="Floudas D."/>
            <person name="Copeland A."/>
            <person name="Barry K.W."/>
            <person name="Cichocki N."/>
            <person name="Veneault-Fourrey C."/>
            <person name="LaButti K."/>
            <person name="Lindquist E.A."/>
            <person name="Lipzen A."/>
            <person name="Lundell T."/>
            <person name="Morin E."/>
            <person name="Murat C."/>
            <person name="Riley R."/>
            <person name="Ohm R."/>
            <person name="Sun H."/>
            <person name="Tunlid A."/>
            <person name="Henrissat B."/>
            <person name="Grigoriev I.V."/>
            <person name="Hibbett D.S."/>
            <person name="Martin F."/>
        </authorList>
    </citation>
    <scope>NUCLEOTIDE SEQUENCE [LARGE SCALE GENOMIC DNA]</scope>
    <source>
        <strain evidence="3">ATCC 200175</strain>
    </source>
</reference>
<keyword evidence="3" id="KW-1185">Reference proteome</keyword>
<evidence type="ECO:0000256" key="1">
    <source>
        <dbReference type="SAM" id="MobiDB-lite"/>
    </source>
</evidence>
<feature type="compositionally biased region" description="Basic and acidic residues" evidence="1">
    <location>
        <begin position="245"/>
        <end position="256"/>
    </location>
</feature>
<accession>A0A0C9TXP3</accession>
<dbReference type="Gene3D" id="3.40.50.300">
    <property type="entry name" value="P-loop containing nucleotide triphosphate hydrolases"/>
    <property type="match status" value="1"/>
</dbReference>
<dbReference type="HOGENOM" id="CLU_711933_0_0_1"/>
<organism evidence="2 3">
    <name type="scientific">Paxillus involutus ATCC 200175</name>
    <dbReference type="NCBI Taxonomy" id="664439"/>
    <lineage>
        <taxon>Eukaryota</taxon>
        <taxon>Fungi</taxon>
        <taxon>Dikarya</taxon>
        <taxon>Basidiomycota</taxon>
        <taxon>Agaricomycotina</taxon>
        <taxon>Agaricomycetes</taxon>
        <taxon>Agaricomycetidae</taxon>
        <taxon>Boletales</taxon>
        <taxon>Paxilineae</taxon>
        <taxon>Paxillaceae</taxon>
        <taxon>Paxillus</taxon>
    </lineage>
</organism>